<protein>
    <submittedName>
        <fullName evidence="1">Uncharacterized protein</fullName>
    </submittedName>
</protein>
<dbReference type="RefSeq" id="WP_303906405.1">
    <property type="nucleotide sequence ID" value="NZ_DYXC01000104.1"/>
</dbReference>
<feature type="non-terminal residue" evidence="1">
    <location>
        <position position="1"/>
    </location>
</feature>
<dbReference type="EMBL" id="DYXC01000104">
    <property type="protein sequence ID" value="HJF15036.1"/>
    <property type="molecule type" value="Genomic_DNA"/>
</dbReference>
<evidence type="ECO:0000313" key="2">
    <source>
        <dbReference type="Proteomes" id="UP000703315"/>
    </source>
</evidence>
<dbReference type="Proteomes" id="UP000703315">
    <property type="component" value="Unassembled WGS sequence"/>
</dbReference>
<evidence type="ECO:0000313" key="1">
    <source>
        <dbReference type="EMBL" id="HJF15036.1"/>
    </source>
</evidence>
<name>A0A921K8A4_9MICC</name>
<reference evidence="1" key="2">
    <citation type="submission" date="2021-09" db="EMBL/GenBank/DDBJ databases">
        <authorList>
            <person name="Gilroy R."/>
        </authorList>
    </citation>
    <scope>NUCLEOTIDE SEQUENCE</scope>
    <source>
        <strain evidence="1">ChiHjej13B12-14962</strain>
    </source>
</reference>
<comment type="caution">
    <text evidence="1">The sequence shown here is derived from an EMBL/GenBank/DDBJ whole genome shotgun (WGS) entry which is preliminary data.</text>
</comment>
<dbReference type="AlphaFoldDB" id="A0A921K8A4"/>
<proteinExistence type="predicted"/>
<sequence length="287" mass="31146">LHDYVHFQLDGDEAHLWEEPHEIITEMTADEEGGFPSELGAILDRLEDVPDEDRYAAIVATPLISGNTKLIEWIGRSQPVTSTGMPRRADIGAVANMIGIAAQGVAKAPPLEFTDAAVQALDLSKPAPKKPTLHVQSAKAIGELRAWWAALETHEGIEVSATRIKPGPLSDVLTTPQLGDIELIEMFMVSYVREYLLGAVDQPLGEMAVILTVAKIMELVQAQEPTAQPDNSSEAEPASLFSARHLRSFESMGLLEIRDSRPFIPEPLRPVMAFGAMLALAELKAAA</sequence>
<reference evidence="1" key="1">
    <citation type="journal article" date="2021" name="PeerJ">
        <title>Extensive microbial diversity within the chicken gut microbiome revealed by metagenomics and culture.</title>
        <authorList>
            <person name="Gilroy R."/>
            <person name="Ravi A."/>
            <person name="Getino M."/>
            <person name="Pursley I."/>
            <person name="Horton D.L."/>
            <person name="Alikhan N.F."/>
            <person name="Baker D."/>
            <person name="Gharbi K."/>
            <person name="Hall N."/>
            <person name="Watson M."/>
            <person name="Adriaenssens E.M."/>
            <person name="Foster-Nyarko E."/>
            <person name="Jarju S."/>
            <person name="Secka A."/>
            <person name="Antonio M."/>
            <person name="Oren A."/>
            <person name="Chaudhuri R.R."/>
            <person name="La Ragione R."/>
            <person name="Hildebrand F."/>
            <person name="Pallen M.J."/>
        </authorList>
    </citation>
    <scope>NUCLEOTIDE SEQUENCE</scope>
    <source>
        <strain evidence="1">ChiHjej13B12-14962</strain>
    </source>
</reference>
<organism evidence="1 2">
    <name type="scientific">Enteractinococcus helveticum</name>
    <dbReference type="NCBI Taxonomy" id="1837282"/>
    <lineage>
        <taxon>Bacteria</taxon>
        <taxon>Bacillati</taxon>
        <taxon>Actinomycetota</taxon>
        <taxon>Actinomycetes</taxon>
        <taxon>Micrococcales</taxon>
        <taxon>Micrococcaceae</taxon>
    </lineage>
</organism>
<accession>A0A921K8A4</accession>
<gene>
    <name evidence="1" type="ORF">K8V32_09590</name>
</gene>